<dbReference type="Proteomes" id="UP000199403">
    <property type="component" value="Unassembled WGS sequence"/>
</dbReference>
<dbReference type="STRING" id="1416801.SAMN05192553_101309"/>
<evidence type="ECO:0000313" key="2">
    <source>
        <dbReference type="EMBL" id="SEI79317.1"/>
    </source>
</evidence>
<feature type="signal peptide" evidence="1">
    <location>
        <begin position="1"/>
        <end position="19"/>
    </location>
</feature>
<feature type="chain" id="PRO_5011783030" evidence="1">
    <location>
        <begin position="20"/>
        <end position="315"/>
    </location>
</feature>
<dbReference type="OrthoDB" id="939585at2"/>
<keyword evidence="3" id="KW-1185">Reference proteome</keyword>
<organism evidence="2 3">
    <name type="scientific">Cyclobacterium xiamenense</name>
    <dbReference type="NCBI Taxonomy" id="1297121"/>
    <lineage>
        <taxon>Bacteria</taxon>
        <taxon>Pseudomonadati</taxon>
        <taxon>Bacteroidota</taxon>
        <taxon>Cytophagia</taxon>
        <taxon>Cytophagales</taxon>
        <taxon>Cyclobacteriaceae</taxon>
        <taxon>Cyclobacterium</taxon>
    </lineage>
</organism>
<keyword evidence="1" id="KW-0732">Signal</keyword>
<gene>
    <name evidence="2" type="ORF">SAMN05192553_101309</name>
</gene>
<protein>
    <submittedName>
        <fullName evidence="2">Uncharacterized protein</fullName>
    </submittedName>
</protein>
<reference evidence="3" key="1">
    <citation type="submission" date="2016-10" db="EMBL/GenBank/DDBJ databases">
        <authorList>
            <person name="Varghese N."/>
            <person name="Submissions S."/>
        </authorList>
    </citation>
    <scope>NUCLEOTIDE SEQUENCE [LARGE SCALE GENOMIC DNA]</scope>
    <source>
        <strain evidence="3">IBRC-M 10761</strain>
    </source>
</reference>
<proteinExistence type="predicted"/>
<dbReference type="AlphaFoldDB" id="A0A1H6TQ22"/>
<dbReference type="EMBL" id="FNZH01000001">
    <property type="protein sequence ID" value="SEI79317.1"/>
    <property type="molecule type" value="Genomic_DNA"/>
</dbReference>
<sequence length="315" mass="35998">MKNLAVLVVLIFTSISLNAQSLEGLWNTGKENTVVKIEKVNNTYDGTIYASDNFNAKIGNILVKDLVKSGDSYKGKIYVIDRGEWYNAEFKPKNEQLVITVYSGFGKKVIEWDKAGDLPEILPEIKMSDVNTFSEEEIKEAEENLDLDVVAEIFGESSDLEDFERRLNDPANKISNLDLNKDDEVDYLKVVEKEEGDKRTVYVQAAVNDNTNKTVASIVVIKDSNNEVNVEVIGDEAFYGKNYVVIPAYRRVPSIVTWFWGPRYTGWISPYRIGYYPPYFRPRTVVVRPRPVVEHTTVIRTSPRPIRKRTIIIRN</sequence>
<evidence type="ECO:0000256" key="1">
    <source>
        <dbReference type="SAM" id="SignalP"/>
    </source>
</evidence>
<accession>A0A1H6TQ22</accession>
<evidence type="ECO:0000313" key="3">
    <source>
        <dbReference type="Proteomes" id="UP000199403"/>
    </source>
</evidence>
<dbReference type="RefSeq" id="WP_092168506.1">
    <property type="nucleotide sequence ID" value="NZ_FNZH01000001.1"/>
</dbReference>
<name>A0A1H6TQ22_9BACT</name>